<proteinExistence type="predicted"/>
<reference evidence="2 3" key="1">
    <citation type="submission" date="2023-02" db="EMBL/GenBank/DDBJ databases">
        <title>Dictyobacter halimunensis sp. nov., a new member of the class Ktedonobacteria from forest soil in a geothermal area.</title>
        <authorList>
            <person name="Rachmania M.K."/>
            <person name="Ningsih F."/>
            <person name="Sakai Y."/>
            <person name="Yabe S."/>
            <person name="Yokota A."/>
            <person name="Sjamsuridzal W."/>
        </authorList>
    </citation>
    <scope>NUCLEOTIDE SEQUENCE [LARGE SCALE GENOMIC DNA]</scope>
    <source>
        <strain evidence="2 3">S3.2.2.5</strain>
    </source>
</reference>
<organism evidence="2 3">
    <name type="scientific">Dictyobacter halimunensis</name>
    <dbReference type="NCBI Taxonomy" id="3026934"/>
    <lineage>
        <taxon>Bacteria</taxon>
        <taxon>Bacillati</taxon>
        <taxon>Chloroflexota</taxon>
        <taxon>Ktedonobacteria</taxon>
        <taxon>Ktedonobacterales</taxon>
        <taxon>Dictyobacteraceae</taxon>
        <taxon>Dictyobacter</taxon>
    </lineage>
</organism>
<keyword evidence="1" id="KW-1133">Transmembrane helix</keyword>
<evidence type="ECO:0000313" key="3">
    <source>
        <dbReference type="Proteomes" id="UP001344906"/>
    </source>
</evidence>
<dbReference type="Proteomes" id="UP001344906">
    <property type="component" value="Unassembled WGS sequence"/>
</dbReference>
<gene>
    <name evidence="2" type="ORF">KDH_43620</name>
</gene>
<name>A0ABQ6FVA7_9CHLR</name>
<evidence type="ECO:0000313" key="2">
    <source>
        <dbReference type="EMBL" id="GLV57526.1"/>
    </source>
</evidence>
<protein>
    <submittedName>
        <fullName evidence="2">Uncharacterized protein</fullName>
    </submittedName>
</protein>
<keyword evidence="1" id="KW-0472">Membrane</keyword>
<comment type="caution">
    <text evidence="2">The sequence shown here is derived from an EMBL/GenBank/DDBJ whole genome shotgun (WGS) entry which is preliminary data.</text>
</comment>
<dbReference type="EMBL" id="BSRI01000002">
    <property type="protein sequence ID" value="GLV57526.1"/>
    <property type="molecule type" value="Genomic_DNA"/>
</dbReference>
<sequence>MLYFFAILLVLGILFAFGSDRFRFLGIALLVGVALACAVVWIGHFTIS</sequence>
<feature type="transmembrane region" description="Helical" evidence="1">
    <location>
        <begin position="28"/>
        <end position="47"/>
    </location>
</feature>
<dbReference type="RefSeq" id="WP_338253488.1">
    <property type="nucleotide sequence ID" value="NZ_BSRI01000002.1"/>
</dbReference>
<evidence type="ECO:0000256" key="1">
    <source>
        <dbReference type="SAM" id="Phobius"/>
    </source>
</evidence>
<keyword evidence="1" id="KW-0812">Transmembrane</keyword>
<keyword evidence="3" id="KW-1185">Reference proteome</keyword>
<accession>A0ABQ6FVA7</accession>